<dbReference type="AlphaFoldDB" id="A0A4C1V8H8"/>
<sequence length="91" mass="9451">MDSDVIIDVIGRRTRTDGNSSRACPSVRRSADVPILETPSMNFVVYEPTPPRGVVGRGAHLRELGPGGRRAAAGSAGGRAGGREGAVLIIL</sequence>
<organism evidence="1 2">
    <name type="scientific">Eumeta variegata</name>
    <name type="common">Bagworm moth</name>
    <name type="synonym">Eumeta japonica</name>
    <dbReference type="NCBI Taxonomy" id="151549"/>
    <lineage>
        <taxon>Eukaryota</taxon>
        <taxon>Metazoa</taxon>
        <taxon>Ecdysozoa</taxon>
        <taxon>Arthropoda</taxon>
        <taxon>Hexapoda</taxon>
        <taxon>Insecta</taxon>
        <taxon>Pterygota</taxon>
        <taxon>Neoptera</taxon>
        <taxon>Endopterygota</taxon>
        <taxon>Lepidoptera</taxon>
        <taxon>Glossata</taxon>
        <taxon>Ditrysia</taxon>
        <taxon>Tineoidea</taxon>
        <taxon>Psychidae</taxon>
        <taxon>Oiketicinae</taxon>
        <taxon>Eumeta</taxon>
    </lineage>
</organism>
<evidence type="ECO:0000313" key="2">
    <source>
        <dbReference type="Proteomes" id="UP000299102"/>
    </source>
</evidence>
<protein>
    <submittedName>
        <fullName evidence="1">Uncharacterized protein</fullName>
    </submittedName>
</protein>
<reference evidence="1 2" key="1">
    <citation type="journal article" date="2019" name="Commun. Biol.">
        <title>The bagworm genome reveals a unique fibroin gene that provides high tensile strength.</title>
        <authorList>
            <person name="Kono N."/>
            <person name="Nakamura H."/>
            <person name="Ohtoshi R."/>
            <person name="Tomita M."/>
            <person name="Numata K."/>
            <person name="Arakawa K."/>
        </authorList>
    </citation>
    <scope>NUCLEOTIDE SEQUENCE [LARGE SCALE GENOMIC DNA]</scope>
</reference>
<evidence type="ECO:0000313" key="1">
    <source>
        <dbReference type="EMBL" id="GBP34617.1"/>
    </source>
</evidence>
<accession>A0A4C1V8H8</accession>
<dbReference type="EMBL" id="BGZK01000291">
    <property type="protein sequence ID" value="GBP34617.1"/>
    <property type="molecule type" value="Genomic_DNA"/>
</dbReference>
<gene>
    <name evidence="1" type="ORF">EVAR_19008_1</name>
</gene>
<keyword evidence="2" id="KW-1185">Reference proteome</keyword>
<comment type="caution">
    <text evidence="1">The sequence shown here is derived from an EMBL/GenBank/DDBJ whole genome shotgun (WGS) entry which is preliminary data.</text>
</comment>
<proteinExistence type="predicted"/>
<name>A0A4C1V8H8_EUMVA</name>
<dbReference type="Proteomes" id="UP000299102">
    <property type="component" value="Unassembled WGS sequence"/>
</dbReference>